<gene>
    <name evidence="3" type="ORF">AAEO56_19095</name>
</gene>
<feature type="transmembrane region" description="Helical" evidence="1">
    <location>
        <begin position="364"/>
        <end position="385"/>
    </location>
</feature>
<feature type="domain" description="DUF2157" evidence="2">
    <location>
        <begin position="11"/>
        <end position="151"/>
    </location>
</feature>
<reference evidence="3 4" key="1">
    <citation type="submission" date="2024-04" db="EMBL/GenBank/DDBJ databases">
        <title>Flavobacterium sp. DGU11 16S ribosomal RNA gene Genome sequencing and assembly.</title>
        <authorList>
            <person name="Park S."/>
        </authorList>
    </citation>
    <scope>NUCLEOTIDE SEQUENCE [LARGE SCALE GENOMIC DNA]</scope>
    <source>
        <strain evidence="3 4">DGU11</strain>
    </source>
</reference>
<feature type="transmembrane region" description="Helical" evidence="1">
    <location>
        <begin position="339"/>
        <end position="357"/>
    </location>
</feature>
<protein>
    <submittedName>
        <fullName evidence="3">DUF2157 domain-containing protein</fullName>
    </submittedName>
</protein>
<dbReference type="InterPro" id="IPR018677">
    <property type="entry name" value="DUF2157"/>
</dbReference>
<evidence type="ECO:0000313" key="4">
    <source>
        <dbReference type="Proteomes" id="UP001464555"/>
    </source>
</evidence>
<dbReference type="EMBL" id="JBBYHR010000016">
    <property type="protein sequence ID" value="MEL1246388.1"/>
    <property type="molecule type" value="Genomic_DNA"/>
</dbReference>
<feature type="transmembrane region" description="Helical" evidence="1">
    <location>
        <begin position="73"/>
        <end position="92"/>
    </location>
</feature>
<evidence type="ECO:0000313" key="3">
    <source>
        <dbReference type="EMBL" id="MEL1246388.1"/>
    </source>
</evidence>
<feature type="transmembrane region" description="Helical" evidence="1">
    <location>
        <begin position="40"/>
        <end position="61"/>
    </location>
</feature>
<dbReference type="RefSeq" id="WP_341698682.1">
    <property type="nucleotide sequence ID" value="NZ_JBBYHR010000016.1"/>
</dbReference>
<comment type="caution">
    <text evidence="3">The sequence shown here is derived from an EMBL/GenBank/DDBJ whole genome shotgun (WGS) entry which is preliminary data.</text>
</comment>
<keyword evidence="4" id="KW-1185">Reference proteome</keyword>
<dbReference type="Proteomes" id="UP001464555">
    <property type="component" value="Unassembled WGS sequence"/>
</dbReference>
<dbReference type="Pfam" id="PF09925">
    <property type="entry name" value="DUF2157"/>
    <property type="match status" value="1"/>
</dbReference>
<feature type="transmembrane region" description="Helical" evidence="1">
    <location>
        <begin position="174"/>
        <end position="190"/>
    </location>
</feature>
<feature type="transmembrane region" description="Helical" evidence="1">
    <location>
        <begin position="290"/>
        <end position="309"/>
    </location>
</feature>
<keyword evidence="1" id="KW-0472">Membrane</keyword>
<accession>A0ABU9I1U1</accession>
<feature type="transmembrane region" description="Helical" evidence="1">
    <location>
        <begin position="259"/>
        <end position="278"/>
    </location>
</feature>
<proteinExistence type="predicted"/>
<evidence type="ECO:0000256" key="1">
    <source>
        <dbReference type="SAM" id="Phobius"/>
    </source>
</evidence>
<name>A0ABU9I1U1_9FLAO</name>
<keyword evidence="1" id="KW-1133">Transmembrane helix</keyword>
<keyword evidence="1" id="KW-0812">Transmembrane</keyword>
<organism evidence="3 4">
    <name type="scientific">Flavobacterium arundinis</name>
    <dbReference type="NCBI Taxonomy" id="3139143"/>
    <lineage>
        <taxon>Bacteria</taxon>
        <taxon>Pseudomonadati</taxon>
        <taxon>Bacteroidota</taxon>
        <taxon>Flavobacteriia</taxon>
        <taxon>Flavobacteriales</taxon>
        <taxon>Flavobacteriaceae</taxon>
        <taxon>Flavobacterium</taxon>
    </lineage>
</organism>
<evidence type="ECO:0000259" key="2">
    <source>
        <dbReference type="Pfam" id="PF09925"/>
    </source>
</evidence>
<sequence>MKTILKELPELVVNDIITSDTAQRIEAYYASKKVPRENNLLTIFGVIGAVLTGLGIILIFAHNWDTFPKSIKTMLALLPLIAFQGLTAYTIIAKKEARWKEPAGVLLFFAVGASIALVAQIYNIPGNLGSYLCTWTLLCLPLIYILRSNALALLHIVFSTWYACEWSSETNGRPWMYLFFIAAFIPFYIERHRSQPVSGITAFLNLALPVSGAIALAMFLDDAYKFNAAIYVAFFGMLYSIGQLAAIKQHSLRSNGFTFVSQLGILILLLITSSKIFWEVDSGMRASFSINTLPAGVAFFAISLYIAIVRTNALRRFDPFLIATIIFPAIYVVGLIEPLFTTVLANLLVLGLGTVIIRKGALQFNLPVLNFGLVIVSALIICRFFDTDMSFAIRGLLFVVVGAGFFFANYLLIRKKKDHEITK</sequence>
<feature type="transmembrane region" description="Helical" evidence="1">
    <location>
        <begin position="202"/>
        <end position="220"/>
    </location>
</feature>
<feature type="transmembrane region" description="Helical" evidence="1">
    <location>
        <begin position="104"/>
        <end position="122"/>
    </location>
</feature>
<feature type="transmembrane region" description="Helical" evidence="1">
    <location>
        <begin position="226"/>
        <end position="247"/>
    </location>
</feature>
<feature type="transmembrane region" description="Helical" evidence="1">
    <location>
        <begin position="391"/>
        <end position="413"/>
    </location>
</feature>